<dbReference type="STRING" id="580166.AUP43_03265"/>
<dbReference type="AlphaFoldDB" id="A0A154VP67"/>
<comment type="caution">
    <text evidence="2">The sequence shown here is derived from an EMBL/GenBank/DDBJ whole genome shotgun (WGS) entry which is preliminary data.</text>
</comment>
<proteinExistence type="predicted"/>
<sequence length="147" mass="15442">MKLLVASLLTFAMPMAAQAEIIVSDPWARASVLASRPGAAYLTLTSDELDRLLEVTSPVAGHVMLHGIETDAAGVSRMVHIEGLDISPGTPVTLAPGSSHLMLMDLSRKLEEGESFPLTLVFEAAGKLTVEVPVLGPGAMGPTEERP</sequence>
<dbReference type="EMBL" id="LPXN01000149">
    <property type="protein sequence ID" value="KZD03055.1"/>
    <property type="molecule type" value="Genomic_DNA"/>
</dbReference>
<keyword evidence="3" id="KW-1185">Reference proteome</keyword>
<reference evidence="2 3" key="1">
    <citation type="submission" date="2015-12" db="EMBL/GenBank/DDBJ databases">
        <title>Genome sequence of Oceanibaculum pacificum MCCC 1A02656.</title>
        <authorList>
            <person name="Lu L."/>
            <person name="Lai Q."/>
            <person name="Shao Z."/>
            <person name="Qian P."/>
        </authorList>
    </citation>
    <scope>NUCLEOTIDE SEQUENCE [LARGE SCALE GENOMIC DNA]</scope>
    <source>
        <strain evidence="2 3">MCCC 1A02656</strain>
    </source>
</reference>
<feature type="signal peptide" evidence="1">
    <location>
        <begin position="1"/>
        <end position="19"/>
    </location>
</feature>
<dbReference type="OrthoDB" id="9796962at2"/>
<dbReference type="PANTHER" id="PTHR36302">
    <property type="entry name" value="BLR7088 PROTEIN"/>
    <property type="match status" value="1"/>
</dbReference>
<dbReference type="SUPFAM" id="SSF110087">
    <property type="entry name" value="DR1885-like metal-binding protein"/>
    <property type="match status" value="1"/>
</dbReference>
<dbReference type="Gene3D" id="2.60.40.1890">
    <property type="entry name" value="PCu(A)C copper chaperone"/>
    <property type="match status" value="1"/>
</dbReference>
<dbReference type="RefSeq" id="WP_067559228.1">
    <property type="nucleotide sequence ID" value="NZ_LPXN01000149.1"/>
</dbReference>
<feature type="chain" id="PRO_5007602008" description="Copper chaperone PCu(A)C" evidence="1">
    <location>
        <begin position="20"/>
        <end position="147"/>
    </location>
</feature>
<dbReference type="Pfam" id="PF04314">
    <property type="entry name" value="PCuAC"/>
    <property type="match status" value="1"/>
</dbReference>
<evidence type="ECO:0008006" key="4">
    <source>
        <dbReference type="Google" id="ProtNLM"/>
    </source>
</evidence>
<dbReference type="InterPro" id="IPR058248">
    <property type="entry name" value="Lxx211020-like"/>
</dbReference>
<evidence type="ECO:0000313" key="3">
    <source>
        <dbReference type="Proteomes" id="UP000076400"/>
    </source>
</evidence>
<name>A0A154VP67_9PROT</name>
<dbReference type="InterPro" id="IPR007410">
    <property type="entry name" value="LpqE-like"/>
</dbReference>
<keyword evidence="1" id="KW-0732">Signal</keyword>
<evidence type="ECO:0000256" key="1">
    <source>
        <dbReference type="SAM" id="SignalP"/>
    </source>
</evidence>
<gene>
    <name evidence="2" type="ORF">AUP43_03265</name>
</gene>
<dbReference type="PANTHER" id="PTHR36302:SF1">
    <property type="entry name" value="COPPER CHAPERONE PCU(A)C"/>
    <property type="match status" value="1"/>
</dbReference>
<organism evidence="2 3">
    <name type="scientific">Oceanibaculum pacificum</name>
    <dbReference type="NCBI Taxonomy" id="580166"/>
    <lineage>
        <taxon>Bacteria</taxon>
        <taxon>Pseudomonadati</taxon>
        <taxon>Pseudomonadota</taxon>
        <taxon>Alphaproteobacteria</taxon>
        <taxon>Rhodospirillales</taxon>
        <taxon>Oceanibaculaceae</taxon>
        <taxon>Oceanibaculum</taxon>
    </lineage>
</organism>
<evidence type="ECO:0000313" key="2">
    <source>
        <dbReference type="EMBL" id="KZD03055.1"/>
    </source>
</evidence>
<accession>A0A154VP67</accession>
<dbReference type="Proteomes" id="UP000076400">
    <property type="component" value="Unassembled WGS sequence"/>
</dbReference>
<protein>
    <recommendedName>
        <fullName evidence="4">Copper chaperone PCu(A)C</fullName>
    </recommendedName>
</protein>
<dbReference type="InterPro" id="IPR036182">
    <property type="entry name" value="PCuAC_sf"/>
</dbReference>